<dbReference type="InterPro" id="IPR015421">
    <property type="entry name" value="PyrdxlP-dep_Trfase_major"/>
</dbReference>
<keyword evidence="4 12" id="KW-0032">Aminotransferase</keyword>
<comment type="catalytic activity">
    <reaction evidence="11 12 13">
        <text>O-phospho-L-serine + 2-oxoglutarate = 3-phosphooxypyruvate + L-glutamate</text>
        <dbReference type="Rhea" id="RHEA:14329"/>
        <dbReference type="ChEBI" id="CHEBI:16810"/>
        <dbReference type="ChEBI" id="CHEBI:18110"/>
        <dbReference type="ChEBI" id="CHEBI:29985"/>
        <dbReference type="ChEBI" id="CHEBI:57524"/>
        <dbReference type="EC" id="2.6.1.52"/>
    </reaction>
</comment>
<dbReference type="InterPro" id="IPR000192">
    <property type="entry name" value="Aminotrans_V_dom"/>
</dbReference>
<evidence type="ECO:0000313" key="16">
    <source>
        <dbReference type="Proteomes" id="UP000824161"/>
    </source>
</evidence>
<keyword evidence="7 12" id="KW-0663">Pyridoxal phosphate</keyword>
<dbReference type="GO" id="GO:0004648">
    <property type="term" value="F:O-phospho-L-serine:2-oxoglutarate aminotransferase activity"/>
    <property type="evidence" value="ECO:0007669"/>
    <property type="project" value="UniProtKB-UniRule"/>
</dbReference>
<keyword evidence="5 12" id="KW-0028">Amino-acid biosynthesis</keyword>
<comment type="caution">
    <text evidence="12">Lacks conserved residue(s) required for the propagation of feature annotation.</text>
</comment>
<evidence type="ECO:0000256" key="5">
    <source>
        <dbReference type="ARBA" id="ARBA00022605"/>
    </source>
</evidence>
<keyword evidence="12" id="KW-0963">Cytoplasm</keyword>
<comment type="function">
    <text evidence="12">Catalyzes the reversible conversion of 3-phosphohydroxypyruvate to phosphoserine and of 3-hydroxy-2-oxo-4-phosphonooxybutanoate to phosphohydroxythreonine.</text>
</comment>
<accession>A0A9D1H9R4</accession>
<protein>
    <recommendedName>
        <fullName evidence="12">Phosphoserine aminotransferase</fullName>
        <ecNumber evidence="12">2.6.1.52</ecNumber>
    </recommendedName>
    <alternativeName>
        <fullName evidence="12">Phosphohydroxythreonine aminotransferase</fullName>
        <shortName evidence="12">PSAT</shortName>
    </alternativeName>
</protein>
<evidence type="ECO:0000256" key="3">
    <source>
        <dbReference type="ARBA" id="ARBA00006904"/>
    </source>
</evidence>
<dbReference type="FunFam" id="3.40.640.10:FF:000010">
    <property type="entry name" value="Phosphoserine aminotransferase"/>
    <property type="match status" value="1"/>
</dbReference>
<evidence type="ECO:0000256" key="4">
    <source>
        <dbReference type="ARBA" id="ARBA00022576"/>
    </source>
</evidence>
<dbReference type="InterPro" id="IPR022278">
    <property type="entry name" value="Pser_aminoTfrase"/>
</dbReference>
<feature type="binding site" evidence="12">
    <location>
        <position position="149"/>
    </location>
    <ligand>
        <name>pyridoxal 5'-phosphate</name>
        <dbReference type="ChEBI" id="CHEBI:597326"/>
    </ligand>
</feature>
<dbReference type="EC" id="2.6.1.52" evidence="12"/>
<evidence type="ECO:0000256" key="7">
    <source>
        <dbReference type="ARBA" id="ARBA00022898"/>
    </source>
</evidence>
<dbReference type="InterPro" id="IPR015424">
    <property type="entry name" value="PyrdxlP-dep_Trfase"/>
</dbReference>
<dbReference type="PANTHER" id="PTHR43247">
    <property type="entry name" value="PHOSPHOSERINE AMINOTRANSFERASE"/>
    <property type="match status" value="1"/>
</dbReference>
<dbReference type="SUPFAM" id="SSF53383">
    <property type="entry name" value="PLP-dependent transferases"/>
    <property type="match status" value="1"/>
</dbReference>
<evidence type="ECO:0000256" key="6">
    <source>
        <dbReference type="ARBA" id="ARBA00022679"/>
    </source>
</evidence>
<dbReference type="PANTHER" id="PTHR43247:SF1">
    <property type="entry name" value="PHOSPHOSERINE AMINOTRANSFERASE"/>
    <property type="match status" value="1"/>
</dbReference>
<keyword evidence="8 12" id="KW-0664">Pyridoxine biosynthesis</keyword>
<dbReference type="Gene3D" id="3.90.1150.10">
    <property type="entry name" value="Aspartate Aminotransferase, domain 1"/>
    <property type="match status" value="1"/>
</dbReference>
<feature type="binding site" evidence="12">
    <location>
        <begin position="75"/>
        <end position="76"/>
    </location>
    <ligand>
        <name>pyridoxal 5'-phosphate</name>
        <dbReference type="ChEBI" id="CHEBI:597326"/>
    </ligand>
</feature>
<evidence type="ECO:0000259" key="14">
    <source>
        <dbReference type="Pfam" id="PF00266"/>
    </source>
</evidence>
<feature type="modified residue" description="N6-(pyridoxal phosphate)lysine" evidence="12">
    <location>
        <position position="192"/>
    </location>
</feature>
<name>A0A9D1H9R4_9FLAO</name>
<evidence type="ECO:0000256" key="9">
    <source>
        <dbReference type="ARBA" id="ARBA00023299"/>
    </source>
</evidence>
<dbReference type="Proteomes" id="UP000824161">
    <property type="component" value="Unassembled WGS sequence"/>
</dbReference>
<feature type="binding site" evidence="12">
    <location>
        <position position="41"/>
    </location>
    <ligand>
        <name>L-glutamate</name>
        <dbReference type="ChEBI" id="CHEBI:29985"/>
    </ligand>
</feature>
<dbReference type="PROSITE" id="PS00595">
    <property type="entry name" value="AA_TRANSFER_CLASS_5"/>
    <property type="match status" value="1"/>
</dbReference>
<dbReference type="FunFam" id="3.90.1150.10:FF:000006">
    <property type="entry name" value="Phosphoserine aminotransferase"/>
    <property type="match status" value="1"/>
</dbReference>
<evidence type="ECO:0000256" key="1">
    <source>
        <dbReference type="ARBA" id="ARBA00004915"/>
    </source>
</evidence>
<dbReference type="GO" id="GO:0008615">
    <property type="term" value="P:pyridoxine biosynthetic process"/>
    <property type="evidence" value="ECO:0007669"/>
    <property type="project" value="UniProtKB-UniRule"/>
</dbReference>
<dbReference type="AlphaFoldDB" id="A0A9D1H9R4"/>
<dbReference type="HAMAP" id="MF_00160">
    <property type="entry name" value="SerC_aminotrans_5"/>
    <property type="match status" value="1"/>
</dbReference>
<evidence type="ECO:0000256" key="10">
    <source>
        <dbReference type="ARBA" id="ARBA00047630"/>
    </source>
</evidence>
<keyword evidence="9 12" id="KW-0718">Serine biosynthesis</keyword>
<feature type="binding site" evidence="12">
    <location>
        <position position="168"/>
    </location>
    <ligand>
        <name>pyridoxal 5'-phosphate</name>
        <dbReference type="ChEBI" id="CHEBI:597326"/>
    </ligand>
</feature>
<evidence type="ECO:0000256" key="2">
    <source>
        <dbReference type="ARBA" id="ARBA00005099"/>
    </source>
</evidence>
<sequence length="355" mass="39226">MRKINFSAGPSVLPDEVFEQMAAAMTDFEGSGLSIAEISHRSKEFTAVMEEGESLVRELLSVPDDYSVLFLQGGASLQFLMVPMNLMKTDGYAAYLDSGTWASKALKEASGIGRTVCVASSKESNYTYVPKDYTIPSDADYFHCTSNNTIFGTQMKSFPQSPVPMACDMSSDIFSRRIDVSRFGLIYAGAQKNVGPAGATLVIVRNDLLGKTGRYLPSMLDYQLQIKNKSMYNTPCTMAIYMAVLNLRYLKKHGGVAAAEKYNEEKAAMLYAEIDRNPLFRGVAEKADRSLMNVTFVLNDPEKYEKPFADLCAQANISSVKGHRSVGGYRASIYNAMTKEKIQVLIDTMQKLETL</sequence>
<feature type="binding site" evidence="12">
    <location>
        <position position="191"/>
    </location>
    <ligand>
        <name>pyridoxal 5'-phosphate</name>
        <dbReference type="ChEBI" id="CHEBI:597326"/>
    </ligand>
</feature>
<evidence type="ECO:0000256" key="13">
    <source>
        <dbReference type="RuleBase" id="RU004505"/>
    </source>
</evidence>
<dbReference type="Gene3D" id="3.40.640.10">
    <property type="entry name" value="Type I PLP-dependent aspartate aminotransferase-like (Major domain)"/>
    <property type="match status" value="1"/>
</dbReference>
<feature type="binding site" evidence="12">
    <location>
        <begin position="233"/>
        <end position="234"/>
    </location>
    <ligand>
        <name>pyridoxal 5'-phosphate</name>
        <dbReference type="ChEBI" id="CHEBI:597326"/>
    </ligand>
</feature>
<dbReference type="Pfam" id="PF00266">
    <property type="entry name" value="Aminotran_5"/>
    <property type="match status" value="1"/>
</dbReference>
<keyword evidence="6 12" id="KW-0808">Transferase</keyword>
<dbReference type="NCBIfam" id="NF003764">
    <property type="entry name" value="PRK05355.1"/>
    <property type="match status" value="1"/>
</dbReference>
<dbReference type="GO" id="GO:0030170">
    <property type="term" value="F:pyridoxal phosphate binding"/>
    <property type="evidence" value="ECO:0007669"/>
    <property type="project" value="UniProtKB-UniRule"/>
</dbReference>
<evidence type="ECO:0000313" key="15">
    <source>
        <dbReference type="EMBL" id="HIT97599.1"/>
    </source>
</evidence>
<feature type="domain" description="Aminotransferase class V" evidence="14">
    <location>
        <begin position="5"/>
        <end position="345"/>
    </location>
</feature>
<dbReference type="InterPro" id="IPR020578">
    <property type="entry name" value="Aminotrans_V_PyrdxlP_BS"/>
</dbReference>
<comment type="caution">
    <text evidence="15">The sequence shown here is derived from an EMBL/GenBank/DDBJ whole genome shotgun (WGS) entry which is preliminary data.</text>
</comment>
<dbReference type="InterPro" id="IPR015422">
    <property type="entry name" value="PyrdxlP-dep_Trfase_small"/>
</dbReference>
<dbReference type="EMBL" id="DVLY01000048">
    <property type="protein sequence ID" value="HIT97599.1"/>
    <property type="molecule type" value="Genomic_DNA"/>
</dbReference>
<organism evidence="15 16">
    <name type="scientific">Candidatus Merdimorpha stercoravium</name>
    <dbReference type="NCBI Taxonomy" id="2840863"/>
    <lineage>
        <taxon>Bacteria</taxon>
        <taxon>Pseudomonadati</taxon>
        <taxon>Bacteroidota</taxon>
        <taxon>Flavobacteriia</taxon>
        <taxon>Flavobacteriales</taxon>
        <taxon>Candidatus Merdimorpha</taxon>
    </lineage>
</organism>
<dbReference type="GO" id="GO:0006564">
    <property type="term" value="P:L-serine biosynthetic process"/>
    <property type="evidence" value="ECO:0007669"/>
    <property type="project" value="UniProtKB-UniRule"/>
</dbReference>
<comment type="pathway">
    <text evidence="2 12 13">Amino-acid biosynthesis; L-serine biosynthesis; L-serine from 3-phospho-D-glycerate: step 2/3.</text>
</comment>
<comment type="subcellular location">
    <subcellularLocation>
        <location evidence="12">Cytoplasm</location>
    </subcellularLocation>
</comment>
<dbReference type="GO" id="GO:0005737">
    <property type="term" value="C:cytoplasm"/>
    <property type="evidence" value="ECO:0007669"/>
    <property type="project" value="UniProtKB-SubCell"/>
</dbReference>
<comment type="catalytic activity">
    <reaction evidence="10 12">
        <text>4-(phosphooxy)-L-threonine + 2-oxoglutarate = (R)-3-hydroxy-2-oxo-4-phosphooxybutanoate + L-glutamate</text>
        <dbReference type="Rhea" id="RHEA:16573"/>
        <dbReference type="ChEBI" id="CHEBI:16810"/>
        <dbReference type="ChEBI" id="CHEBI:29985"/>
        <dbReference type="ChEBI" id="CHEBI:58452"/>
        <dbReference type="ChEBI" id="CHEBI:58538"/>
        <dbReference type="EC" id="2.6.1.52"/>
    </reaction>
</comment>
<evidence type="ECO:0000256" key="11">
    <source>
        <dbReference type="ARBA" id="ARBA00049007"/>
    </source>
</evidence>
<feature type="binding site" evidence="12">
    <location>
        <position position="101"/>
    </location>
    <ligand>
        <name>pyridoxal 5'-phosphate</name>
        <dbReference type="ChEBI" id="CHEBI:597326"/>
    </ligand>
</feature>
<evidence type="ECO:0000256" key="12">
    <source>
        <dbReference type="HAMAP-Rule" id="MF_00160"/>
    </source>
</evidence>
<comment type="pathway">
    <text evidence="1 12">Cofactor biosynthesis; pyridoxine 5'-phosphate biosynthesis; pyridoxine 5'-phosphate from D-erythrose 4-phosphate: step 3/5.</text>
</comment>
<proteinExistence type="inferred from homology"/>
<reference evidence="15" key="2">
    <citation type="journal article" date="2021" name="PeerJ">
        <title>Extensive microbial diversity within the chicken gut microbiome revealed by metagenomics and culture.</title>
        <authorList>
            <person name="Gilroy R."/>
            <person name="Ravi A."/>
            <person name="Getino M."/>
            <person name="Pursley I."/>
            <person name="Horton D.L."/>
            <person name="Alikhan N.F."/>
            <person name="Baker D."/>
            <person name="Gharbi K."/>
            <person name="Hall N."/>
            <person name="Watson M."/>
            <person name="Adriaenssens E.M."/>
            <person name="Foster-Nyarko E."/>
            <person name="Jarju S."/>
            <person name="Secka A."/>
            <person name="Antonio M."/>
            <person name="Oren A."/>
            <person name="Chaudhuri R.R."/>
            <person name="La Ragione R."/>
            <person name="Hildebrand F."/>
            <person name="Pallen M.J."/>
        </authorList>
    </citation>
    <scope>NUCLEOTIDE SEQUENCE</scope>
    <source>
        <strain evidence="15">1383</strain>
    </source>
</reference>
<gene>
    <name evidence="12 15" type="primary">serC</name>
    <name evidence="15" type="ORF">IAC44_02040</name>
</gene>
<evidence type="ECO:0000256" key="8">
    <source>
        <dbReference type="ARBA" id="ARBA00023096"/>
    </source>
</evidence>
<comment type="similarity">
    <text evidence="3 12">Belongs to the class-V pyridoxal-phosphate-dependent aminotransferase family. SerC subfamily.</text>
</comment>
<comment type="cofactor">
    <cofactor evidence="12">
        <name>pyridoxal 5'-phosphate</name>
        <dbReference type="ChEBI" id="CHEBI:597326"/>
    </cofactor>
    <text evidence="12">Binds 1 pyridoxal phosphate per subunit.</text>
</comment>
<dbReference type="NCBIfam" id="TIGR01364">
    <property type="entry name" value="serC_1"/>
    <property type="match status" value="1"/>
</dbReference>
<comment type="subunit">
    <text evidence="12">Homodimer.</text>
</comment>
<reference evidence="15" key="1">
    <citation type="submission" date="2020-10" db="EMBL/GenBank/DDBJ databases">
        <authorList>
            <person name="Gilroy R."/>
        </authorList>
    </citation>
    <scope>NUCLEOTIDE SEQUENCE</scope>
    <source>
        <strain evidence="15">1383</strain>
    </source>
</reference>
<dbReference type="PIRSF" id="PIRSF000525">
    <property type="entry name" value="SerC"/>
    <property type="match status" value="1"/>
</dbReference>